<evidence type="ECO:0000259" key="1">
    <source>
        <dbReference type="PROSITE" id="PS50879"/>
    </source>
</evidence>
<sequence length="229" mass="25517">MEVIIHTDGGSRGNPGPSAIGVLIEDADSSKEYRLGMKIGDTTNNIAEYSALCKALELCTENVVTRVEVYLDSELVVKQIKGLYKVKNEGLKPYYERVMNLIRGFEAFSIHHIPRLENKVADSLVNRALDEGTKIEEGELFSSCAKENTSFLIRDHIPIEEEGVLEGLIRSLRGQGIAFSELEEQGDILFLKAKAEDLLSIVKERKKIVILVKEAGFHKVVLDLEDDAE</sequence>
<keyword evidence="3" id="KW-1185">Reference proteome</keyword>
<accession>A0ABV9QKE4</accession>
<proteinExistence type="predicted"/>
<dbReference type="InterPro" id="IPR036397">
    <property type="entry name" value="RNaseH_sf"/>
</dbReference>
<dbReference type="Gene3D" id="3.30.420.10">
    <property type="entry name" value="Ribonuclease H-like superfamily/Ribonuclease H"/>
    <property type="match status" value="1"/>
</dbReference>
<dbReference type="PROSITE" id="PS50879">
    <property type="entry name" value="RNASE_H_1"/>
    <property type="match status" value="1"/>
</dbReference>
<dbReference type="InterPro" id="IPR002156">
    <property type="entry name" value="RNaseH_domain"/>
</dbReference>
<comment type="caution">
    <text evidence="2">The sequence shown here is derived from an EMBL/GenBank/DDBJ whole genome shotgun (WGS) entry which is preliminary data.</text>
</comment>
<evidence type="ECO:0000313" key="2">
    <source>
        <dbReference type="EMBL" id="MFC4804399.1"/>
    </source>
</evidence>
<dbReference type="GO" id="GO:0004523">
    <property type="term" value="F:RNA-DNA hybrid ribonuclease activity"/>
    <property type="evidence" value="ECO:0007669"/>
    <property type="project" value="UniProtKB-EC"/>
</dbReference>
<evidence type="ECO:0000313" key="3">
    <source>
        <dbReference type="Proteomes" id="UP001595916"/>
    </source>
</evidence>
<feature type="domain" description="RNase H type-1" evidence="1">
    <location>
        <begin position="1"/>
        <end position="130"/>
    </location>
</feature>
<organism evidence="2 3">
    <name type="scientific">Filifactor villosus</name>
    <dbReference type="NCBI Taxonomy" id="29374"/>
    <lineage>
        <taxon>Bacteria</taxon>
        <taxon>Bacillati</taxon>
        <taxon>Bacillota</taxon>
        <taxon>Clostridia</taxon>
        <taxon>Peptostreptococcales</taxon>
        <taxon>Filifactoraceae</taxon>
        <taxon>Filifactor</taxon>
    </lineage>
</organism>
<name>A0ABV9QKE4_9FIRM</name>
<dbReference type="EC" id="3.1.26.4" evidence="2"/>
<protein>
    <submittedName>
        <fullName evidence="2">Ribonuclease HI family protein</fullName>
        <ecNumber evidence="2">3.1.26.4</ecNumber>
    </submittedName>
</protein>
<dbReference type="PANTHER" id="PTHR48475">
    <property type="entry name" value="RIBONUCLEASE H"/>
    <property type="match status" value="1"/>
</dbReference>
<keyword evidence="2" id="KW-0378">Hydrolase</keyword>
<reference evidence="3" key="1">
    <citation type="journal article" date="2019" name="Int. J. Syst. Evol. Microbiol.">
        <title>The Global Catalogue of Microorganisms (GCM) 10K type strain sequencing project: providing services to taxonomists for standard genome sequencing and annotation.</title>
        <authorList>
            <consortium name="The Broad Institute Genomics Platform"/>
            <consortium name="The Broad Institute Genome Sequencing Center for Infectious Disease"/>
            <person name="Wu L."/>
            <person name="Ma J."/>
        </authorList>
    </citation>
    <scope>NUCLEOTIDE SEQUENCE [LARGE SCALE GENOMIC DNA]</scope>
    <source>
        <strain evidence="3">CCUG 46385</strain>
    </source>
</reference>
<dbReference type="EMBL" id="JBHSHL010000014">
    <property type="protein sequence ID" value="MFC4804399.1"/>
    <property type="molecule type" value="Genomic_DNA"/>
</dbReference>
<dbReference type="InterPro" id="IPR012337">
    <property type="entry name" value="RNaseH-like_sf"/>
</dbReference>
<dbReference type="RefSeq" id="WP_379787905.1">
    <property type="nucleotide sequence ID" value="NZ_JBHSHL010000014.1"/>
</dbReference>
<gene>
    <name evidence="2" type="ORF">ACFO4R_04820</name>
</gene>
<dbReference type="PANTHER" id="PTHR48475:SF1">
    <property type="entry name" value="RNASE H TYPE-1 DOMAIN-CONTAINING PROTEIN"/>
    <property type="match status" value="1"/>
</dbReference>
<dbReference type="Pfam" id="PF13456">
    <property type="entry name" value="RVT_3"/>
    <property type="match status" value="1"/>
</dbReference>
<dbReference type="Proteomes" id="UP001595916">
    <property type="component" value="Unassembled WGS sequence"/>
</dbReference>
<dbReference type="CDD" id="cd09279">
    <property type="entry name" value="RNase_HI_like"/>
    <property type="match status" value="1"/>
</dbReference>
<dbReference type="SUPFAM" id="SSF53098">
    <property type="entry name" value="Ribonuclease H-like"/>
    <property type="match status" value="1"/>
</dbReference>